<organism evidence="2 3">
    <name type="scientific">Natronobacterium gregoryi (strain ATCC 43098 / DSM 3393 / CCM 3738 / CIP 104747 / IAM 13177 / JCM 8860 / NBRC 102187 / NCIMB 2189 / SP2)</name>
    <dbReference type="NCBI Taxonomy" id="797304"/>
    <lineage>
        <taxon>Archaea</taxon>
        <taxon>Methanobacteriati</taxon>
        <taxon>Methanobacteriota</taxon>
        <taxon>Stenosarchaea group</taxon>
        <taxon>Halobacteria</taxon>
        <taxon>Halobacteriales</taxon>
        <taxon>Natrialbaceae</taxon>
        <taxon>Natronobacterium</taxon>
    </lineage>
</organism>
<accession>L9XME9</accession>
<reference evidence="2 3" key="1">
    <citation type="journal article" date="2014" name="PLoS Genet.">
        <title>Phylogenetically driven sequencing of extremely halophilic archaea reveals strategies for static and dynamic osmo-response.</title>
        <authorList>
            <person name="Becker E.A."/>
            <person name="Seitzer P.M."/>
            <person name="Tritt A."/>
            <person name="Larsen D."/>
            <person name="Krusor M."/>
            <person name="Yao A.I."/>
            <person name="Wu D."/>
            <person name="Madern D."/>
            <person name="Eisen J.A."/>
            <person name="Darling A.E."/>
            <person name="Facciotti M.T."/>
        </authorList>
    </citation>
    <scope>NUCLEOTIDE SEQUENCE [LARGE SCALE GENOMIC DNA]</scope>
    <source>
        <strain evidence="2 3">SP2</strain>
    </source>
</reference>
<feature type="compositionally biased region" description="Low complexity" evidence="1">
    <location>
        <begin position="32"/>
        <end position="47"/>
    </location>
</feature>
<dbReference type="Proteomes" id="UP000011613">
    <property type="component" value="Unassembled WGS sequence"/>
</dbReference>
<evidence type="ECO:0000313" key="3">
    <source>
        <dbReference type="Proteomes" id="UP000011613"/>
    </source>
</evidence>
<comment type="caution">
    <text evidence="2">The sequence shown here is derived from an EMBL/GenBank/DDBJ whole genome shotgun (WGS) entry which is preliminary data.</text>
</comment>
<dbReference type="AlphaFoldDB" id="L9XME9"/>
<proteinExistence type="predicted"/>
<evidence type="ECO:0000256" key="1">
    <source>
        <dbReference type="SAM" id="MobiDB-lite"/>
    </source>
</evidence>
<gene>
    <name evidence="2" type="ORF">C490_17751</name>
</gene>
<evidence type="ECO:0000313" key="2">
    <source>
        <dbReference type="EMBL" id="ELY62556.1"/>
    </source>
</evidence>
<protein>
    <submittedName>
        <fullName evidence="2">Uncharacterized protein</fullName>
    </submittedName>
</protein>
<name>L9XME9_NATGS</name>
<feature type="region of interest" description="Disordered" evidence="1">
    <location>
        <begin position="25"/>
        <end position="56"/>
    </location>
</feature>
<dbReference type="EMBL" id="AOIC01000124">
    <property type="protein sequence ID" value="ELY62556.1"/>
    <property type="molecule type" value="Genomic_DNA"/>
</dbReference>
<sequence>MATRSPPTVIKSPRTFARIDGLDERNATGHLTTETGTGARRTTTSETPPAIDRCSSGLPWAPITTWSTSCSVA</sequence>